<dbReference type="PANTHER" id="PTHR46093">
    <property type="entry name" value="ACYL-COA-BINDING DOMAIN-CONTAINING PROTEIN 5"/>
    <property type="match status" value="1"/>
</dbReference>
<sequence length="681" mass="73389">MPIHLLLLFLHLLIPTSYTATTNQTWVVTSDNAVWGIGGREGNISPNWSPSQWGDVIFFNKSVVRGEGRNVVVLNREGVFAPKRTALWGRVGHTADAVGGGRILVLFGKSGNGTYDQLDYVDPQTAVLFQTTEKRLQYIQTTGDIPPARSLHVSAYDAINDRVFVYGGELQQNASGNARQDWQTAHTVHVLSCQTWTWSKVVPPLGLRTQMSTPVVGATAVLMNGSFIVCFGKPTPNPCLEFQTGNLTWAVPMSNGSIPSPRIGASLTQLGTSNLAYLFGGYDAANQKYLDDLWRLEMYEGQLQWVPQPHPDNQPGPTPRAFHAAVDLMGRLGIYGGQSSTPLDQTLFLFSQGVWNEGTVQRVAAGRPQGPTLPTPDTEQPSVPRTQSRLPMIVGLTAGGLLTFIGAAVVVRRRTRASGGQRGLFLRAVSNRIRNAGQSGNAGGDVSGDGSVTTREEDGSANANIKNSNLTSTNKNASVLENGEVKSGPPPLAPIPSGHPFSPNIPPNFPPTVASNVVPSIPSPAHVPSLLSLIPLHILPSTPTSHTRSPSTRSPSTRPSSTRSSSPHSPSPRSSRTSMYSMHTLGAYDDAFEAWARRQSGVESHDNVDHDSVDRHHVDRIHDDDDHEDHHVDIPTFTDHPDTDPIVMTRGSPSRLSFETGGTGGTLGAYDDAFEAWAFGD</sequence>
<feature type="region of interest" description="Disordered" evidence="3">
    <location>
        <begin position="541"/>
        <end position="579"/>
    </location>
</feature>
<name>A0A0L0HHI0_SPIPD</name>
<dbReference type="eggNOG" id="KOG0379">
    <property type="taxonomic scope" value="Eukaryota"/>
</dbReference>
<dbReference type="PANTHER" id="PTHR46093:SF18">
    <property type="entry name" value="FIBRONECTIN TYPE-III DOMAIN-CONTAINING PROTEIN"/>
    <property type="match status" value="1"/>
</dbReference>
<evidence type="ECO:0000313" key="8">
    <source>
        <dbReference type="Proteomes" id="UP000053201"/>
    </source>
</evidence>
<dbReference type="AlphaFoldDB" id="A0A0L0HHI0"/>
<dbReference type="Gene3D" id="2.120.10.80">
    <property type="entry name" value="Kelch-type beta propeller"/>
    <property type="match status" value="2"/>
</dbReference>
<feature type="region of interest" description="Disordered" evidence="3">
    <location>
        <begin position="365"/>
        <end position="385"/>
    </location>
</feature>
<dbReference type="OrthoDB" id="432528at2759"/>
<feature type="region of interest" description="Disordered" evidence="3">
    <location>
        <begin position="635"/>
        <end position="655"/>
    </location>
</feature>
<keyword evidence="1" id="KW-0880">Kelch repeat</keyword>
<reference evidence="7 8" key="1">
    <citation type="submission" date="2009-08" db="EMBL/GenBank/DDBJ databases">
        <title>The Genome Sequence of Spizellomyces punctatus strain DAOM BR117.</title>
        <authorList>
            <consortium name="The Broad Institute Genome Sequencing Platform"/>
            <person name="Russ C."/>
            <person name="Cuomo C."/>
            <person name="Shea T."/>
            <person name="Young S.K."/>
            <person name="Zeng Q."/>
            <person name="Koehrsen M."/>
            <person name="Haas B."/>
            <person name="Borodovsky M."/>
            <person name="Guigo R."/>
            <person name="Alvarado L."/>
            <person name="Berlin A."/>
            <person name="Bochicchio J."/>
            <person name="Borenstein D."/>
            <person name="Chapman S."/>
            <person name="Chen Z."/>
            <person name="Engels R."/>
            <person name="Freedman E."/>
            <person name="Gellesch M."/>
            <person name="Goldberg J."/>
            <person name="Griggs A."/>
            <person name="Gujja S."/>
            <person name="Heiman D."/>
            <person name="Hepburn T."/>
            <person name="Howarth C."/>
            <person name="Jen D."/>
            <person name="Larson L."/>
            <person name="Lewis B."/>
            <person name="Mehta T."/>
            <person name="Park D."/>
            <person name="Pearson M."/>
            <person name="Roberts A."/>
            <person name="Saif S."/>
            <person name="Shenoy N."/>
            <person name="Sisk P."/>
            <person name="Stolte C."/>
            <person name="Sykes S."/>
            <person name="Thomson T."/>
            <person name="Walk T."/>
            <person name="White J."/>
            <person name="Yandava C."/>
            <person name="Burger G."/>
            <person name="Gray M.W."/>
            <person name="Holland P.W.H."/>
            <person name="King N."/>
            <person name="Lang F.B.F."/>
            <person name="Roger A.J."/>
            <person name="Ruiz-Trillo I."/>
            <person name="Lander E."/>
            <person name="Nusbaum C."/>
        </authorList>
    </citation>
    <scope>NUCLEOTIDE SEQUENCE [LARGE SCALE GENOMIC DNA]</scope>
    <source>
        <strain evidence="7 8">DAOM BR117</strain>
    </source>
</reference>
<keyword evidence="4" id="KW-0812">Transmembrane</keyword>
<evidence type="ECO:0000256" key="5">
    <source>
        <dbReference type="SAM" id="SignalP"/>
    </source>
</evidence>
<dbReference type="Proteomes" id="UP000053201">
    <property type="component" value="Unassembled WGS sequence"/>
</dbReference>
<keyword evidence="4" id="KW-0472">Membrane</keyword>
<organism evidence="7 8">
    <name type="scientific">Spizellomyces punctatus (strain DAOM BR117)</name>
    <dbReference type="NCBI Taxonomy" id="645134"/>
    <lineage>
        <taxon>Eukaryota</taxon>
        <taxon>Fungi</taxon>
        <taxon>Fungi incertae sedis</taxon>
        <taxon>Chytridiomycota</taxon>
        <taxon>Chytridiomycota incertae sedis</taxon>
        <taxon>Chytridiomycetes</taxon>
        <taxon>Spizellomycetales</taxon>
        <taxon>Spizellomycetaceae</taxon>
        <taxon>Spizellomyces</taxon>
    </lineage>
</organism>
<feature type="transmembrane region" description="Helical" evidence="4">
    <location>
        <begin position="390"/>
        <end position="411"/>
    </location>
</feature>
<proteinExistence type="predicted"/>
<evidence type="ECO:0000256" key="1">
    <source>
        <dbReference type="ARBA" id="ARBA00022441"/>
    </source>
</evidence>
<gene>
    <name evidence="7" type="ORF">SPPG_04850</name>
</gene>
<keyword evidence="2" id="KW-0677">Repeat</keyword>
<keyword evidence="8" id="KW-1185">Reference proteome</keyword>
<feature type="domain" description="Attractin/MKLN-like beta-propeller" evidence="6">
    <location>
        <begin position="118"/>
        <end position="341"/>
    </location>
</feature>
<dbReference type="RefSeq" id="XP_016608581.1">
    <property type="nucleotide sequence ID" value="XM_016753088.1"/>
</dbReference>
<keyword evidence="5" id="KW-0732">Signal</keyword>
<evidence type="ECO:0000256" key="2">
    <source>
        <dbReference type="ARBA" id="ARBA00022737"/>
    </source>
</evidence>
<evidence type="ECO:0000259" key="6">
    <source>
        <dbReference type="Pfam" id="PF24981"/>
    </source>
</evidence>
<evidence type="ECO:0000256" key="3">
    <source>
        <dbReference type="SAM" id="MobiDB-lite"/>
    </source>
</evidence>
<dbReference type="GeneID" id="27688278"/>
<feature type="region of interest" description="Disordered" evidence="3">
    <location>
        <begin position="435"/>
        <end position="507"/>
    </location>
</feature>
<feature type="signal peptide" evidence="5">
    <location>
        <begin position="1"/>
        <end position="19"/>
    </location>
</feature>
<dbReference type="Pfam" id="PF24981">
    <property type="entry name" value="Beta-prop_ATRN-LZTR1"/>
    <property type="match status" value="1"/>
</dbReference>
<dbReference type="VEuPathDB" id="FungiDB:SPPG_04850"/>
<evidence type="ECO:0000313" key="7">
    <source>
        <dbReference type="EMBL" id="KND00542.1"/>
    </source>
</evidence>
<dbReference type="InParanoid" id="A0A0L0HHI0"/>
<feature type="compositionally biased region" description="Low complexity" evidence="3">
    <location>
        <begin position="541"/>
        <end position="578"/>
    </location>
</feature>
<dbReference type="STRING" id="645134.A0A0L0HHI0"/>
<dbReference type="EMBL" id="KQ257456">
    <property type="protein sequence ID" value="KND00542.1"/>
    <property type="molecule type" value="Genomic_DNA"/>
</dbReference>
<feature type="chain" id="PRO_5005539971" description="Attractin/MKLN-like beta-propeller domain-containing protein" evidence="5">
    <location>
        <begin position="20"/>
        <end position="681"/>
    </location>
</feature>
<feature type="compositionally biased region" description="Polar residues" evidence="3">
    <location>
        <begin position="375"/>
        <end position="385"/>
    </location>
</feature>
<keyword evidence="4" id="KW-1133">Transmembrane helix</keyword>
<dbReference type="InterPro" id="IPR056737">
    <property type="entry name" value="Beta-prop_ATRN-MKLN-like"/>
</dbReference>
<accession>A0A0L0HHI0</accession>
<evidence type="ECO:0000256" key="4">
    <source>
        <dbReference type="SAM" id="Phobius"/>
    </source>
</evidence>
<dbReference type="SUPFAM" id="SSF117281">
    <property type="entry name" value="Kelch motif"/>
    <property type="match status" value="1"/>
</dbReference>
<feature type="compositionally biased region" description="Polar residues" evidence="3">
    <location>
        <begin position="461"/>
        <end position="479"/>
    </location>
</feature>
<dbReference type="InterPro" id="IPR015915">
    <property type="entry name" value="Kelch-typ_b-propeller"/>
</dbReference>
<protein>
    <recommendedName>
        <fullName evidence="6">Attractin/MKLN-like beta-propeller domain-containing protein</fullName>
    </recommendedName>
</protein>